<organism evidence="1">
    <name type="scientific">Methanosarcina barkeri (strain Fusaro / DSM 804)</name>
    <dbReference type="NCBI Taxonomy" id="269797"/>
    <lineage>
        <taxon>Archaea</taxon>
        <taxon>Methanobacteriati</taxon>
        <taxon>Methanobacteriota</taxon>
        <taxon>Stenosarchaea group</taxon>
        <taxon>Methanomicrobia</taxon>
        <taxon>Methanosarcinales</taxon>
        <taxon>Methanosarcinaceae</taxon>
        <taxon>Methanosarcina</taxon>
    </lineage>
</organism>
<dbReference type="EMBL" id="CP000099">
    <property type="protein sequence ID" value="AAZ72241.1"/>
    <property type="molecule type" value="Genomic_DNA"/>
</dbReference>
<name>Q466F1_METBF</name>
<evidence type="ECO:0000313" key="1">
    <source>
        <dbReference type="EMBL" id="AAZ72241.1"/>
    </source>
</evidence>
<gene>
    <name evidence="1" type="ordered locus">Mbar_A3368</name>
</gene>
<proteinExistence type="predicted"/>
<dbReference type="AlphaFoldDB" id="Q466F1"/>
<sequence>MNIKASLMIAFIACVMLVGVAAANQENHEAGDTWGRAALFKLGPGYNSVSGSLGGLDVADYWRESNAASSVNVKLYLDGSSLARGAVAEMYEGNYPHPFMQRVSSGNNDCPDTYLNHAPVYVVMTPKGIGDYTFTVRRY</sequence>
<dbReference type="HOGENOM" id="CLU_1840557_0_0_2"/>
<dbReference type="STRING" id="269797.Mbar_A3368"/>
<accession>Q466F1</accession>
<dbReference type="PaxDb" id="269797-Mbar_A3368"/>
<protein>
    <submittedName>
        <fullName evidence="1">Uncharacterized protein</fullName>
    </submittedName>
</protein>
<reference evidence="1" key="1">
    <citation type="submission" date="2006-06" db="EMBL/GenBank/DDBJ databases">
        <title>Complete sequence of chromosome 1 of Methanosarcina barkeri str. fusaro.</title>
        <authorList>
            <person name="Copeland A."/>
            <person name="Lucas S."/>
            <person name="Lapidus A."/>
            <person name="Barry K."/>
            <person name="Detter J.C."/>
            <person name="Glavina T."/>
            <person name="Hammon N."/>
            <person name="Israni S."/>
            <person name="Pitluck S."/>
            <person name="Goodwin L.A."/>
            <person name="Saunders E.H."/>
            <person name="Schmutz J."/>
            <person name="Larimer F."/>
            <person name="Land M."/>
            <person name="Anderson I."/>
            <person name="Richardson P."/>
        </authorList>
    </citation>
    <scope>NUCLEOTIDE SEQUENCE</scope>
    <source>
        <strain evidence="1">Fusaro</strain>
    </source>
</reference>
<dbReference type="KEGG" id="mba:Mbar_A3368"/>